<dbReference type="eggNOG" id="KOG2176">
    <property type="taxonomic scope" value="Eukaryota"/>
</dbReference>
<evidence type="ECO:0000256" key="2">
    <source>
        <dbReference type="SAM" id="MobiDB-lite"/>
    </source>
</evidence>
<gene>
    <name evidence="5" type="ORF">A1Q2_03511</name>
</gene>
<dbReference type="PANTHER" id="PTHR12702">
    <property type="entry name" value="SEC15"/>
    <property type="match status" value="1"/>
</dbReference>
<dbReference type="STRING" id="1220162.K1WM15"/>
<protein>
    <recommendedName>
        <fullName evidence="1">Exocyst complex component SEC15</fullName>
    </recommendedName>
</protein>
<dbReference type="PANTHER" id="PTHR12702:SF0">
    <property type="entry name" value="EXOCYST COMPLEX COMPONENT 6"/>
    <property type="match status" value="1"/>
</dbReference>
<dbReference type="EMBL" id="AMBO01000296">
    <property type="protein sequence ID" value="EKD02149.1"/>
    <property type="molecule type" value="Genomic_DNA"/>
</dbReference>
<dbReference type="FunCoup" id="K1WM15">
    <property type="interactions" value="257"/>
</dbReference>
<feature type="compositionally biased region" description="Basic and acidic residues" evidence="2">
    <location>
        <begin position="671"/>
        <end position="686"/>
    </location>
</feature>
<feature type="region of interest" description="Disordered" evidence="2">
    <location>
        <begin position="667"/>
        <end position="686"/>
    </location>
</feature>
<proteinExistence type="inferred from homology"/>
<dbReference type="HOGENOM" id="CLU_009437_2_0_1"/>
<dbReference type="GO" id="GO:0006886">
    <property type="term" value="P:intracellular protein transport"/>
    <property type="evidence" value="ECO:0007669"/>
    <property type="project" value="InterPro"/>
</dbReference>
<keyword evidence="1" id="KW-0813">Transport</keyword>
<dbReference type="Gene3D" id="1.10.357.30">
    <property type="entry name" value="Exocyst complex subunit Sec15 C-terminal domain, N-terminal subdomain"/>
    <property type="match status" value="2"/>
</dbReference>
<feature type="domain" description="Exocyst complex subunit EXOC6/Sec15 C-terminal" evidence="3">
    <location>
        <begin position="510"/>
        <end position="658"/>
    </location>
</feature>
<keyword evidence="6" id="KW-1185">Reference proteome</keyword>
<comment type="similarity">
    <text evidence="1">Belongs to the SEC15 family.</text>
</comment>
<evidence type="ECO:0000256" key="1">
    <source>
        <dbReference type="PIRNR" id="PIRNR025007"/>
    </source>
</evidence>
<comment type="function">
    <text evidence="1">Component of the exocyst complex involved in the docking of exocytic vesicles with fusion sites on the plasma membrane.</text>
</comment>
<name>K1WM15_TRIAC</name>
<feature type="domain" description="Exocyst complex subunit EXOC6/Sec15 C-terminal" evidence="3">
    <location>
        <begin position="369"/>
        <end position="428"/>
    </location>
</feature>
<dbReference type="InterPro" id="IPR046361">
    <property type="entry name" value="EXOC6/Sec15_C"/>
</dbReference>
<dbReference type="Pfam" id="PF04091">
    <property type="entry name" value="Sec15_C"/>
    <property type="match status" value="2"/>
</dbReference>
<evidence type="ECO:0000259" key="4">
    <source>
        <dbReference type="Pfam" id="PF20651"/>
    </source>
</evidence>
<accession>K1WM15</accession>
<dbReference type="Proteomes" id="UP000006757">
    <property type="component" value="Unassembled WGS sequence"/>
</dbReference>
<dbReference type="GO" id="GO:0016020">
    <property type="term" value="C:membrane"/>
    <property type="evidence" value="ECO:0007669"/>
    <property type="project" value="TreeGrafter"/>
</dbReference>
<dbReference type="Pfam" id="PF20651">
    <property type="entry name" value="EXOC6_Sec15_N"/>
    <property type="match status" value="1"/>
</dbReference>
<comment type="caution">
    <text evidence="5">The sequence shown here is derived from an EMBL/GenBank/DDBJ whole genome shotgun (WGS) entry which is preliminary data.</text>
</comment>
<dbReference type="InterPro" id="IPR048359">
    <property type="entry name" value="EXOC6_Sec15_N"/>
</dbReference>
<dbReference type="InterPro" id="IPR007225">
    <property type="entry name" value="EXOC6/Sec15"/>
</dbReference>
<evidence type="ECO:0000313" key="6">
    <source>
        <dbReference type="Proteomes" id="UP000006757"/>
    </source>
</evidence>
<dbReference type="GO" id="GO:0000145">
    <property type="term" value="C:exocyst"/>
    <property type="evidence" value="ECO:0007669"/>
    <property type="project" value="UniProtKB-UniRule"/>
</dbReference>
<dbReference type="OrthoDB" id="10267033at2759"/>
<evidence type="ECO:0000313" key="5">
    <source>
        <dbReference type="EMBL" id="EKD02149.1"/>
    </source>
</evidence>
<dbReference type="InParanoid" id="K1WM15"/>
<organism evidence="5 6">
    <name type="scientific">Trichosporon asahii var. asahii (strain CBS 8904)</name>
    <name type="common">Yeast</name>
    <dbReference type="NCBI Taxonomy" id="1220162"/>
    <lineage>
        <taxon>Eukaryota</taxon>
        <taxon>Fungi</taxon>
        <taxon>Dikarya</taxon>
        <taxon>Basidiomycota</taxon>
        <taxon>Agaricomycotina</taxon>
        <taxon>Tremellomycetes</taxon>
        <taxon>Trichosporonales</taxon>
        <taxon>Trichosporonaceae</taxon>
        <taxon>Trichosporon</taxon>
    </lineage>
</organism>
<dbReference type="PIRSF" id="PIRSF025007">
    <property type="entry name" value="Sec15"/>
    <property type="match status" value="1"/>
</dbReference>
<feature type="domain" description="Exocyst complex component EXOC6/Sec15 N-terminal" evidence="4">
    <location>
        <begin position="56"/>
        <end position="213"/>
    </location>
</feature>
<dbReference type="GO" id="GO:0090522">
    <property type="term" value="P:vesicle tethering involved in exocytosis"/>
    <property type="evidence" value="ECO:0007669"/>
    <property type="project" value="UniProtKB-UniRule"/>
</dbReference>
<evidence type="ECO:0000259" key="3">
    <source>
        <dbReference type="Pfam" id="PF04091"/>
    </source>
</evidence>
<keyword evidence="1" id="KW-0268">Exocytosis</keyword>
<dbReference type="InterPro" id="IPR042045">
    <property type="entry name" value="EXOC6/Sec15_C_dom1"/>
</dbReference>
<dbReference type="AlphaFoldDB" id="K1WM15"/>
<reference evidence="5 6" key="1">
    <citation type="journal article" date="2012" name="Eukaryot. Cell">
        <title>Genome sequence of the Trichosporon asahii environmental strain CBS 8904.</title>
        <authorList>
            <person name="Yang R.Y."/>
            <person name="Li H.T."/>
            <person name="Zhu H."/>
            <person name="Zhou G.P."/>
            <person name="Wang M."/>
            <person name="Wang L."/>
        </authorList>
    </citation>
    <scope>NUCLEOTIDE SEQUENCE [LARGE SCALE GENOMIC DNA]</scope>
    <source>
        <strain evidence="5 6">CBS 8904</strain>
    </source>
</reference>
<dbReference type="GO" id="GO:0006893">
    <property type="term" value="P:Golgi to plasma membrane transport"/>
    <property type="evidence" value="ECO:0007669"/>
    <property type="project" value="TreeGrafter"/>
</dbReference>
<sequence length="686" mass="78348">MNRKQRPTFSSAELELQLQQITLDPTSATTENFEALTPLIKTIQESESEQLYLNSLDRFVEEKEREIEQICETNYEDFVSSVLTLSTVRQGTSHLRKRIGELDGQMGDVGRALGEKKKVARNMDDAIETLQTCLRLLDLVHRVGELTREGKYWGALRDLSHLPPPSISNTPFYLHLISSLPSLRLSIKDAVTAGTKSWLFDIRESSALVGKLALKHMDSRIKRWRARREKDGNIRLANIGGALELVNNERTEFNALDNEQIKIDFRPLYQCIHIYEALDAKSELQRNYQEDRKELVGFFIIEAHVLRSAPDFRSRRDVDDLWDEMCRRIMDVVGQGLKGCSELEIFLESKRNILLFVQTLQGHGYDVTELNGLLITLFERYSELLVRKFSADFNHIVSDDDNMPMMVNTTQEFEQVAGVCWFAAGEVEQLAIFVEQFYQFADGVAQHHVDIDEVLRKSLDDLLTDNVSKQIARRLKSMSNLSQLAQVVINLEHFATACDELESVLMNLRFIASKLDSFFDLAEYTWLPRTPPAAQHEPSTYVFEMITFLTANVDSVLFGLNESVKTHVYGNALALINKWFMVPRYNEAALAYVFNDVTYIQTEIGRLDRPGLDHVFDEVKLSIKLILDEAVNAYMEPSVRELSYRAVKSQRLATMLGKLSAGAAAMGNTSKAERRRAEAETVSRFR</sequence>
<dbReference type="OMA" id="NAVMGIN"/>